<gene>
    <name evidence="2" type="ORF">IQ230_02445</name>
</gene>
<dbReference type="Proteomes" id="UP000651156">
    <property type="component" value="Unassembled WGS sequence"/>
</dbReference>
<evidence type="ECO:0000256" key="1">
    <source>
        <dbReference type="SAM" id="Phobius"/>
    </source>
</evidence>
<evidence type="ECO:0000313" key="2">
    <source>
        <dbReference type="EMBL" id="MBE9189245.1"/>
    </source>
</evidence>
<keyword evidence="1" id="KW-1133">Transmembrane helix</keyword>
<feature type="transmembrane region" description="Helical" evidence="1">
    <location>
        <begin position="337"/>
        <end position="355"/>
    </location>
</feature>
<protein>
    <recommendedName>
        <fullName evidence="4">Glycosyltransferase RgtA/B/C/D-like domain-containing protein</fullName>
    </recommendedName>
</protein>
<sequence length="525" mass="61330">MLDSKTVMTFVRKEPHYTFGVVCLFFLISFIGLLNHEMWLDELQAWLIARDSTSLVNLFQNLRYEGHPGLWHIGLYLISRFTQNPIAMQFFHLSIATASTYIFVRFSPFTRLQKILFSFGYFPLYEYNIISRNYSLGLLFIFLFCVLFPKRANHYWLLAIILALLANTNIYSFIISICLLLTLIIDYFYNQNLLKAVVPRSKNTLLSFILVLAGYIIALIQVIPPDDAKFTGSAKLFTESNVLVNNIKHFAYVLMTVWRSYVPIPNIFDFHFWNTNLLIEGAGIFRFFALLLSLGLLIFSIAIFIQKPIILFLYTSGTLGILLFAHIKFLGYLRHHGHLFILFIVCLWLASYYPRQYFFNSSINRLSKFFTKYKQPVIMIILYIHVVASIFTYTMDLLYPFSASKEVAQIIKSQELDQYLISGSKDYAVAPLAALLNQSIYYLESDRLGRFINWNQRKNLDEAEFVRRLENIVQNNTTVLVLNHEIYNKVYKLLNVSQIFKTNKSIVQGEDYYLYLVKRSKLLVK</sequence>
<evidence type="ECO:0008006" key="4">
    <source>
        <dbReference type="Google" id="ProtNLM"/>
    </source>
</evidence>
<feature type="transmembrane region" description="Helical" evidence="1">
    <location>
        <begin position="90"/>
        <end position="109"/>
    </location>
</feature>
<feature type="transmembrane region" description="Helical" evidence="1">
    <location>
        <begin position="16"/>
        <end position="34"/>
    </location>
</feature>
<feature type="transmembrane region" description="Helical" evidence="1">
    <location>
        <begin position="376"/>
        <end position="395"/>
    </location>
</feature>
<comment type="caution">
    <text evidence="2">The sequence shown here is derived from an EMBL/GenBank/DDBJ whole genome shotgun (WGS) entry which is preliminary data.</text>
</comment>
<accession>A0ABR9UMI3</accession>
<feature type="transmembrane region" description="Helical" evidence="1">
    <location>
        <begin position="284"/>
        <end position="304"/>
    </location>
</feature>
<organism evidence="2 3">
    <name type="scientific">Gloeocapsopsis crepidinum LEGE 06123</name>
    <dbReference type="NCBI Taxonomy" id="588587"/>
    <lineage>
        <taxon>Bacteria</taxon>
        <taxon>Bacillati</taxon>
        <taxon>Cyanobacteriota</taxon>
        <taxon>Cyanophyceae</taxon>
        <taxon>Oscillatoriophycideae</taxon>
        <taxon>Chroococcales</taxon>
        <taxon>Chroococcaceae</taxon>
        <taxon>Gloeocapsopsis</taxon>
    </lineage>
</organism>
<feature type="transmembrane region" description="Helical" evidence="1">
    <location>
        <begin position="311"/>
        <end position="331"/>
    </location>
</feature>
<name>A0ABR9UMI3_9CHRO</name>
<feature type="transmembrane region" description="Helical" evidence="1">
    <location>
        <begin position="205"/>
        <end position="223"/>
    </location>
</feature>
<feature type="transmembrane region" description="Helical" evidence="1">
    <location>
        <begin position="129"/>
        <end position="148"/>
    </location>
</feature>
<dbReference type="RefSeq" id="WP_193930456.1">
    <property type="nucleotide sequence ID" value="NZ_JADEWN010000004.1"/>
</dbReference>
<dbReference type="EMBL" id="JADEWN010000004">
    <property type="protein sequence ID" value="MBE9189245.1"/>
    <property type="molecule type" value="Genomic_DNA"/>
</dbReference>
<reference evidence="2 3" key="1">
    <citation type="submission" date="2020-10" db="EMBL/GenBank/DDBJ databases">
        <authorList>
            <person name="Castelo-Branco R."/>
            <person name="Eusebio N."/>
            <person name="Adriana R."/>
            <person name="Vieira A."/>
            <person name="Brugerolle De Fraissinette N."/>
            <person name="Rezende De Castro R."/>
            <person name="Schneider M.P."/>
            <person name="Vasconcelos V."/>
            <person name="Leao P.N."/>
        </authorList>
    </citation>
    <scope>NUCLEOTIDE SEQUENCE [LARGE SCALE GENOMIC DNA]</scope>
    <source>
        <strain evidence="2 3">LEGE 06123</strain>
    </source>
</reference>
<evidence type="ECO:0000313" key="3">
    <source>
        <dbReference type="Proteomes" id="UP000651156"/>
    </source>
</evidence>
<feature type="transmembrane region" description="Helical" evidence="1">
    <location>
        <begin position="155"/>
        <end position="185"/>
    </location>
</feature>
<feature type="transmembrane region" description="Helical" evidence="1">
    <location>
        <begin position="243"/>
        <end position="264"/>
    </location>
</feature>
<proteinExistence type="predicted"/>
<keyword evidence="1" id="KW-0472">Membrane</keyword>
<keyword evidence="3" id="KW-1185">Reference proteome</keyword>
<keyword evidence="1" id="KW-0812">Transmembrane</keyword>